<protein>
    <submittedName>
        <fullName evidence="1">Uncharacterized protein</fullName>
    </submittedName>
</protein>
<dbReference type="HOGENOM" id="CLU_171994_0_0_1"/>
<reference evidence="1 2" key="1">
    <citation type="submission" date="2014-04" db="EMBL/GenBank/DDBJ databases">
        <authorList>
            <consortium name="DOE Joint Genome Institute"/>
            <person name="Kuo A."/>
            <person name="Kohler A."/>
            <person name="Jargeat P."/>
            <person name="Nagy L.G."/>
            <person name="Floudas D."/>
            <person name="Copeland A."/>
            <person name="Barry K.W."/>
            <person name="Cichocki N."/>
            <person name="Veneault-Fourrey C."/>
            <person name="LaButti K."/>
            <person name="Lindquist E.A."/>
            <person name="Lipzen A."/>
            <person name="Lundell T."/>
            <person name="Morin E."/>
            <person name="Murat C."/>
            <person name="Sun H."/>
            <person name="Tunlid A."/>
            <person name="Henrissat B."/>
            <person name="Grigoriev I.V."/>
            <person name="Hibbett D.S."/>
            <person name="Martin F."/>
            <person name="Nordberg H.P."/>
            <person name="Cantor M.N."/>
            <person name="Hua S.X."/>
        </authorList>
    </citation>
    <scope>NUCLEOTIDE SEQUENCE [LARGE SCALE GENOMIC DNA]</scope>
    <source>
        <strain evidence="1 2">Ve08.2h10</strain>
    </source>
</reference>
<reference evidence="2" key="2">
    <citation type="submission" date="2015-01" db="EMBL/GenBank/DDBJ databases">
        <title>Evolutionary Origins and Diversification of the Mycorrhizal Mutualists.</title>
        <authorList>
            <consortium name="DOE Joint Genome Institute"/>
            <consortium name="Mycorrhizal Genomics Consortium"/>
            <person name="Kohler A."/>
            <person name="Kuo A."/>
            <person name="Nagy L.G."/>
            <person name="Floudas D."/>
            <person name="Copeland A."/>
            <person name="Barry K.W."/>
            <person name="Cichocki N."/>
            <person name="Veneault-Fourrey C."/>
            <person name="LaButti K."/>
            <person name="Lindquist E.A."/>
            <person name="Lipzen A."/>
            <person name="Lundell T."/>
            <person name="Morin E."/>
            <person name="Murat C."/>
            <person name="Riley R."/>
            <person name="Ohm R."/>
            <person name="Sun H."/>
            <person name="Tunlid A."/>
            <person name="Henrissat B."/>
            <person name="Grigoriev I.V."/>
            <person name="Hibbett D.S."/>
            <person name="Martin F."/>
        </authorList>
    </citation>
    <scope>NUCLEOTIDE SEQUENCE [LARGE SCALE GENOMIC DNA]</scope>
    <source>
        <strain evidence="2">Ve08.2h10</strain>
    </source>
</reference>
<sequence>MHFCSALLTKKLNQLLANFQYYGHERLDMPTLQAFDGASTFDLTLILLVHASTITFHYNS</sequence>
<dbReference type="EMBL" id="KN825650">
    <property type="protein sequence ID" value="KIK82265.1"/>
    <property type="molecule type" value="Genomic_DNA"/>
</dbReference>
<keyword evidence="2" id="KW-1185">Reference proteome</keyword>
<dbReference type="OrthoDB" id="2704490at2759"/>
<dbReference type="Proteomes" id="UP000054538">
    <property type="component" value="Unassembled WGS sequence"/>
</dbReference>
<proteinExistence type="predicted"/>
<gene>
    <name evidence="1" type="ORF">PAXRUDRAFT_154115</name>
</gene>
<dbReference type="AlphaFoldDB" id="A0A0D0DRF0"/>
<name>A0A0D0DRF0_9AGAM</name>
<evidence type="ECO:0000313" key="2">
    <source>
        <dbReference type="Proteomes" id="UP000054538"/>
    </source>
</evidence>
<organism evidence="1 2">
    <name type="scientific">Paxillus rubicundulus Ve08.2h10</name>
    <dbReference type="NCBI Taxonomy" id="930991"/>
    <lineage>
        <taxon>Eukaryota</taxon>
        <taxon>Fungi</taxon>
        <taxon>Dikarya</taxon>
        <taxon>Basidiomycota</taxon>
        <taxon>Agaricomycotina</taxon>
        <taxon>Agaricomycetes</taxon>
        <taxon>Agaricomycetidae</taxon>
        <taxon>Boletales</taxon>
        <taxon>Paxilineae</taxon>
        <taxon>Paxillaceae</taxon>
        <taxon>Paxillus</taxon>
    </lineage>
</organism>
<dbReference type="InParanoid" id="A0A0D0DRF0"/>
<accession>A0A0D0DRF0</accession>
<evidence type="ECO:0000313" key="1">
    <source>
        <dbReference type="EMBL" id="KIK82265.1"/>
    </source>
</evidence>